<organism evidence="13 14">
    <name type="scientific">Candidatus Acididesulfobacter diazotrophicus</name>
    <dbReference type="NCBI Taxonomy" id="2597226"/>
    <lineage>
        <taxon>Bacteria</taxon>
        <taxon>Deltaproteobacteria</taxon>
        <taxon>Candidatus Acidulodesulfobacterales</taxon>
        <taxon>Candidatus Acididesulfobacter</taxon>
    </lineage>
</organism>
<dbReference type="AlphaFoldDB" id="A0A519BMQ3"/>
<comment type="caution">
    <text evidence="13">The sequence shown here is derived from an EMBL/GenBank/DDBJ whole genome shotgun (WGS) entry which is preliminary data.</text>
</comment>
<dbReference type="SUPFAM" id="SSF52540">
    <property type="entry name" value="P-loop containing nucleoside triphosphate hydrolases"/>
    <property type="match status" value="1"/>
</dbReference>
<keyword evidence="4" id="KW-0479">Metal-binding</keyword>
<keyword evidence="8" id="KW-0067">ATP-binding</keyword>
<evidence type="ECO:0000256" key="3">
    <source>
        <dbReference type="ARBA" id="ARBA00022722"/>
    </source>
</evidence>
<dbReference type="Gene3D" id="3.40.50.300">
    <property type="entry name" value="P-loop containing nucleotide triphosphate hydrolases"/>
    <property type="match status" value="2"/>
</dbReference>
<comment type="similarity">
    <text evidence="2">In the central section; belongs to the CRISPR-associated helicase Cas3 family.</text>
</comment>
<evidence type="ECO:0000313" key="13">
    <source>
        <dbReference type="EMBL" id="RZD18554.1"/>
    </source>
</evidence>
<feature type="domain" description="Helicase C-terminal" evidence="11">
    <location>
        <begin position="481"/>
        <end position="637"/>
    </location>
</feature>
<dbReference type="GO" id="GO:0036297">
    <property type="term" value="P:interstrand cross-link repair"/>
    <property type="evidence" value="ECO:0007669"/>
    <property type="project" value="TreeGrafter"/>
</dbReference>
<evidence type="ECO:0000313" key="14">
    <source>
        <dbReference type="Proteomes" id="UP000319296"/>
    </source>
</evidence>
<dbReference type="NCBIfam" id="TIGR01596">
    <property type="entry name" value="cas3_HD"/>
    <property type="match status" value="1"/>
</dbReference>
<keyword evidence="6" id="KW-0378">Hydrolase</keyword>
<dbReference type="PANTHER" id="PTHR47957">
    <property type="entry name" value="ATP-DEPENDENT HELICASE HRQ1"/>
    <property type="match status" value="1"/>
</dbReference>
<accession>A0A519BMQ3</accession>
<dbReference type="CDD" id="cd17930">
    <property type="entry name" value="DEXHc_cas3"/>
    <property type="match status" value="1"/>
</dbReference>
<dbReference type="PROSITE" id="PS51192">
    <property type="entry name" value="HELICASE_ATP_BIND_1"/>
    <property type="match status" value="1"/>
</dbReference>
<dbReference type="PROSITE" id="PS51643">
    <property type="entry name" value="HD_CAS3"/>
    <property type="match status" value="1"/>
</dbReference>
<dbReference type="GO" id="GO:0005524">
    <property type="term" value="F:ATP binding"/>
    <property type="evidence" value="ECO:0007669"/>
    <property type="project" value="UniProtKB-KW"/>
</dbReference>
<dbReference type="InterPro" id="IPR027417">
    <property type="entry name" value="P-loop_NTPase"/>
</dbReference>
<proteinExistence type="inferred from homology"/>
<reference evidence="13 14" key="1">
    <citation type="journal article" date="2019" name="ISME J.">
        <title>Insights into ecological role of a new deltaproteobacterial order Candidatus Acidulodesulfobacterales by metagenomics and metatranscriptomics.</title>
        <authorList>
            <person name="Tan S."/>
            <person name="Liu J."/>
            <person name="Fang Y."/>
            <person name="Hedlund B.P."/>
            <person name="Lian Z.H."/>
            <person name="Huang L.Y."/>
            <person name="Li J.T."/>
            <person name="Huang L.N."/>
            <person name="Li W.J."/>
            <person name="Jiang H.C."/>
            <person name="Dong H.L."/>
            <person name="Shu W.S."/>
        </authorList>
    </citation>
    <scope>NUCLEOTIDE SEQUENCE [LARGE SCALE GENOMIC DNA]</scope>
    <source>
        <strain evidence="13">AP1</strain>
    </source>
</reference>
<dbReference type="GO" id="GO:0016787">
    <property type="term" value="F:hydrolase activity"/>
    <property type="evidence" value="ECO:0007669"/>
    <property type="project" value="UniProtKB-KW"/>
</dbReference>
<feature type="domain" description="Helicase ATP-binding" evidence="10">
    <location>
        <begin position="265"/>
        <end position="460"/>
    </location>
</feature>
<evidence type="ECO:0000256" key="2">
    <source>
        <dbReference type="ARBA" id="ARBA00009046"/>
    </source>
</evidence>
<dbReference type="InterPro" id="IPR038257">
    <property type="entry name" value="CRISPR-assoc_Cas3_HD_sf"/>
</dbReference>
<comment type="similarity">
    <text evidence="1">In the N-terminal section; belongs to the CRISPR-associated nuclease Cas3-HD family.</text>
</comment>
<dbReference type="InterPro" id="IPR001650">
    <property type="entry name" value="Helicase_C-like"/>
</dbReference>
<dbReference type="Pfam" id="PF22590">
    <property type="entry name" value="Cas3-like_C_2"/>
    <property type="match status" value="1"/>
</dbReference>
<dbReference type="PANTHER" id="PTHR47957:SF3">
    <property type="entry name" value="ATP-DEPENDENT HELICASE HRQ1"/>
    <property type="match status" value="1"/>
</dbReference>
<dbReference type="SMART" id="SM00487">
    <property type="entry name" value="DEXDc"/>
    <property type="match status" value="1"/>
</dbReference>
<dbReference type="InterPro" id="IPR054712">
    <property type="entry name" value="Cas3-like_dom"/>
</dbReference>
<dbReference type="EMBL" id="SGBB01000008">
    <property type="protein sequence ID" value="RZD18554.1"/>
    <property type="molecule type" value="Genomic_DNA"/>
</dbReference>
<dbReference type="GO" id="GO:0004518">
    <property type="term" value="F:nuclease activity"/>
    <property type="evidence" value="ECO:0007669"/>
    <property type="project" value="UniProtKB-KW"/>
</dbReference>
<dbReference type="Pfam" id="PF04851">
    <property type="entry name" value="ResIII"/>
    <property type="match status" value="1"/>
</dbReference>
<evidence type="ECO:0000256" key="8">
    <source>
        <dbReference type="ARBA" id="ARBA00022840"/>
    </source>
</evidence>
<keyword evidence="9" id="KW-0051">Antiviral defense</keyword>
<dbReference type="Proteomes" id="UP000319296">
    <property type="component" value="Unassembled WGS sequence"/>
</dbReference>
<keyword evidence="5" id="KW-0547">Nucleotide-binding</keyword>
<dbReference type="NCBIfam" id="TIGR01587">
    <property type="entry name" value="cas3_core"/>
    <property type="match status" value="1"/>
</dbReference>
<evidence type="ECO:0000259" key="12">
    <source>
        <dbReference type="PROSITE" id="PS51643"/>
    </source>
</evidence>
<evidence type="ECO:0000256" key="7">
    <source>
        <dbReference type="ARBA" id="ARBA00022806"/>
    </source>
</evidence>
<protein>
    <submittedName>
        <fullName evidence="13">CRISPR-associated helicase Cas3</fullName>
    </submittedName>
</protein>
<gene>
    <name evidence="13" type="primary">cas3</name>
    <name evidence="13" type="ORF">EVG15_05800</name>
</gene>
<dbReference type="SMART" id="SM00490">
    <property type="entry name" value="HELICc"/>
    <property type="match status" value="1"/>
</dbReference>
<dbReference type="InterPro" id="IPR014001">
    <property type="entry name" value="Helicase_ATP-bd"/>
</dbReference>
<evidence type="ECO:0000256" key="9">
    <source>
        <dbReference type="ARBA" id="ARBA00023118"/>
    </source>
</evidence>
<dbReference type="GO" id="GO:0046872">
    <property type="term" value="F:metal ion binding"/>
    <property type="evidence" value="ECO:0007669"/>
    <property type="project" value="UniProtKB-KW"/>
</dbReference>
<name>A0A519BMQ3_9DELT</name>
<evidence type="ECO:0000256" key="6">
    <source>
        <dbReference type="ARBA" id="ARBA00022801"/>
    </source>
</evidence>
<evidence type="ECO:0000256" key="1">
    <source>
        <dbReference type="ARBA" id="ARBA00006847"/>
    </source>
</evidence>
<evidence type="ECO:0000256" key="4">
    <source>
        <dbReference type="ARBA" id="ARBA00022723"/>
    </source>
</evidence>
<dbReference type="CDD" id="cd09641">
    <property type="entry name" value="Cas3''_I"/>
    <property type="match status" value="1"/>
</dbReference>
<dbReference type="GO" id="GO:0051607">
    <property type="term" value="P:defense response to virus"/>
    <property type="evidence" value="ECO:0007669"/>
    <property type="project" value="UniProtKB-KW"/>
</dbReference>
<keyword evidence="7" id="KW-0347">Helicase</keyword>
<dbReference type="InterPro" id="IPR006483">
    <property type="entry name" value="CRISPR-assoc_Cas3_HD"/>
</dbReference>
<dbReference type="InterPro" id="IPR006935">
    <property type="entry name" value="Helicase/UvrB_N"/>
</dbReference>
<dbReference type="Gene3D" id="1.10.3210.30">
    <property type="match status" value="1"/>
</dbReference>
<dbReference type="GO" id="GO:0006289">
    <property type="term" value="P:nucleotide-excision repair"/>
    <property type="evidence" value="ECO:0007669"/>
    <property type="project" value="TreeGrafter"/>
</dbReference>
<evidence type="ECO:0000259" key="11">
    <source>
        <dbReference type="PROSITE" id="PS51194"/>
    </source>
</evidence>
<dbReference type="PROSITE" id="PS51194">
    <property type="entry name" value="HELICASE_CTER"/>
    <property type="match status" value="1"/>
</dbReference>
<dbReference type="GO" id="GO:0003677">
    <property type="term" value="F:DNA binding"/>
    <property type="evidence" value="ECO:0007669"/>
    <property type="project" value="InterPro"/>
</dbReference>
<feature type="domain" description="HD Cas3-type" evidence="12">
    <location>
        <begin position="8"/>
        <end position="213"/>
    </location>
</feature>
<evidence type="ECO:0000259" key="10">
    <source>
        <dbReference type="PROSITE" id="PS51192"/>
    </source>
</evidence>
<dbReference type="InterPro" id="IPR006474">
    <property type="entry name" value="Helicase_Cas3_CRISPR-ass_core"/>
</dbReference>
<dbReference type="GO" id="GO:0043138">
    <property type="term" value="F:3'-5' DNA helicase activity"/>
    <property type="evidence" value="ECO:0007669"/>
    <property type="project" value="TreeGrafter"/>
</dbReference>
<keyword evidence="3" id="KW-0540">Nuclease</keyword>
<evidence type="ECO:0000256" key="5">
    <source>
        <dbReference type="ARBA" id="ARBA00022741"/>
    </source>
</evidence>
<sequence>MLHPSNLYSHPDKLLEDHLLNVSNLILKFISEKPSNIQKELKEIAVIIGLSHDLGKATNYFQEYLLNKDIKQNKHSSHSFLSAICAFNLSKEIKYSDTSIIEPHLFPLAAFLSVKRHHGDLRDVSFEIIFEDEDEQNLKDQIENINYNNFSIVIEKLFGVSEKINKEKLLEWINNFSSEIKSYRKEIRHLNKNIKIFLIINFLFSLLLDADKSDVVIKDSGVFKRKQLFTSGWVDSYKSKTTFDLSDINEIREKAYQEAIKNITRNIASNKKIYSLNLPTGIGKTLIAFSYALKLKEKLKKDNLRIIYALPYLSVIDQNSNIFESIIKSNGIPASSDILIKHHHLSEIYYKKDDFEFETDEAKILVEGWNAEIIITTFMQLFYTLISNKNRSIRKFHRISNSIVILDEIQSIPTKYWNILRIILAEISDMLNVYIILSTATEPLIFGKDEALNIVDKTFYFNKLNRISLFPLLDKSMTLAELSDYFFDITNDINSKIINENTYLFIFNTISSAKEFYYLLIEKYKIQFITYLSTHLTPAERLKRIAYIKKGKYKLVVSTQLVEAGVDIDFDVVVRDFAPLDSINQSSGRCNRNGKNKGNVYIVNLVDEQGKLYSSYVYDIVLLNITQNILINKKEIKESEFLDLTNTYYNEIKNKKLQDNSISEAIYKLRYDSIDHDKISISDFKLIENDYPKIDVFVETDEKARSIWKKYNDIKNIENKFERKEKFDSMKADFYNYVISIPNNIENSPPMVGELGYIGKSILKDYYDIKTGFITKNVKSAIIW</sequence>